<dbReference type="Pfam" id="PF02620">
    <property type="entry name" value="YceD"/>
    <property type="match status" value="1"/>
</dbReference>
<dbReference type="InterPro" id="IPR039255">
    <property type="entry name" value="YceD_bac"/>
</dbReference>
<evidence type="ECO:0000256" key="4">
    <source>
        <dbReference type="ARBA" id="ARBA00022517"/>
    </source>
</evidence>
<comment type="function">
    <text evidence="1">Plays a role in synthesis, processing and/or stability of 23S rRNA.</text>
</comment>
<protein>
    <recommendedName>
        <fullName evidence="3">Large ribosomal RNA subunit accumulation protein YceD</fullName>
    </recommendedName>
    <alternativeName>
        <fullName evidence="5">23S rRNA accumulation protein YceD</fullName>
    </alternativeName>
</protein>
<dbReference type="PANTHER" id="PTHR38099:SF1">
    <property type="entry name" value="LARGE RIBOSOMAL RNA SUBUNIT ACCUMULATION PROTEIN YCED"/>
    <property type="match status" value="1"/>
</dbReference>
<evidence type="ECO:0000313" key="6">
    <source>
        <dbReference type="EMBL" id="GLS05476.1"/>
    </source>
</evidence>
<evidence type="ECO:0000256" key="3">
    <source>
        <dbReference type="ARBA" id="ARBA00015716"/>
    </source>
</evidence>
<organism evidence="6 7">
    <name type="scientific">Chitiniphilus shinanonensis</name>
    <dbReference type="NCBI Taxonomy" id="553088"/>
    <lineage>
        <taxon>Bacteria</taxon>
        <taxon>Pseudomonadati</taxon>
        <taxon>Pseudomonadota</taxon>
        <taxon>Betaproteobacteria</taxon>
        <taxon>Neisseriales</taxon>
        <taxon>Chitinibacteraceae</taxon>
        <taxon>Chitiniphilus</taxon>
    </lineage>
</organism>
<evidence type="ECO:0000256" key="1">
    <source>
        <dbReference type="ARBA" id="ARBA00002868"/>
    </source>
</evidence>
<dbReference type="EMBL" id="BSOZ01000048">
    <property type="protein sequence ID" value="GLS05476.1"/>
    <property type="molecule type" value="Genomic_DNA"/>
</dbReference>
<evidence type="ECO:0000313" key="7">
    <source>
        <dbReference type="Proteomes" id="UP001156836"/>
    </source>
</evidence>
<keyword evidence="4" id="KW-0690">Ribosome biogenesis</keyword>
<dbReference type="InterPro" id="IPR003772">
    <property type="entry name" value="YceD"/>
</dbReference>
<evidence type="ECO:0000256" key="2">
    <source>
        <dbReference type="ARBA" id="ARBA00010740"/>
    </source>
</evidence>
<dbReference type="Proteomes" id="UP001156836">
    <property type="component" value="Unassembled WGS sequence"/>
</dbReference>
<sequence>MHLDVSGELHLVCQRCLQPMTWPVAVKTELTQFSDEATLDEAEEQDEDLEGMLVDPALDIDALVEEEVLLAVPFAPRHDACEGTSGTADKADKPNPFAVLATLKTRKAED</sequence>
<proteinExistence type="inferred from homology"/>
<evidence type="ECO:0000256" key="5">
    <source>
        <dbReference type="ARBA" id="ARBA00031841"/>
    </source>
</evidence>
<reference evidence="7" key="1">
    <citation type="journal article" date="2019" name="Int. J. Syst. Evol. Microbiol.">
        <title>The Global Catalogue of Microorganisms (GCM) 10K type strain sequencing project: providing services to taxonomists for standard genome sequencing and annotation.</title>
        <authorList>
            <consortium name="The Broad Institute Genomics Platform"/>
            <consortium name="The Broad Institute Genome Sequencing Center for Infectious Disease"/>
            <person name="Wu L."/>
            <person name="Ma J."/>
        </authorList>
    </citation>
    <scope>NUCLEOTIDE SEQUENCE [LARGE SCALE GENOMIC DNA]</scope>
    <source>
        <strain evidence="7">NBRC 104970</strain>
    </source>
</reference>
<keyword evidence="7" id="KW-1185">Reference proteome</keyword>
<name>A0ABQ6BVT2_9NEIS</name>
<accession>A0ABQ6BVT2</accession>
<dbReference type="PANTHER" id="PTHR38099">
    <property type="entry name" value="LARGE RIBOSOMAL RNA SUBUNIT ACCUMULATION PROTEIN YCED"/>
    <property type="match status" value="1"/>
</dbReference>
<comment type="caution">
    <text evidence="6">The sequence shown here is derived from an EMBL/GenBank/DDBJ whole genome shotgun (WGS) entry which is preliminary data.</text>
</comment>
<gene>
    <name evidence="6" type="ORF">GCM10007860_26300</name>
</gene>
<comment type="similarity">
    <text evidence="2">Belongs to the DUF177 domain family.</text>
</comment>